<feature type="domain" description="Glutathione S-transferase UstS-like C-terminal" evidence="1">
    <location>
        <begin position="42"/>
        <end position="168"/>
    </location>
</feature>
<evidence type="ECO:0000313" key="2">
    <source>
        <dbReference type="EMBL" id="KAL1872613.1"/>
    </source>
</evidence>
<comment type="caution">
    <text evidence="2">The sequence shown here is derived from an EMBL/GenBank/DDBJ whole genome shotgun (WGS) entry which is preliminary data.</text>
</comment>
<accession>A0ABR3X9H3</accession>
<evidence type="ECO:0000259" key="1">
    <source>
        <dbReference type="Pfam" id="PF22041"/>
    </source>
</evidence>
<dbReference type="EMBL" id="JAVDPF010000024">
    <property type="protein sequence ID" value="KAL1872613.1"/>
    <property type="molecule type" value="Genomic_DNA"/>
</dbReference>
<dbReference type="Gene3D" id="1.20.1050.10">
    <property type="match status" value="1"/>
</dbReference>
<reference evidence="2 3" key="1">
    <citation type="journal article" date="2024" name="IMA Fungus">
        <title>IMA Genome - F19 : A genome assembly and annotation guide to empower mycologists, including annotated draft genome sequences of Ceratocystis pirilliformis, Diaporthe australafricana, Fusarium ophioides, Paecilomyces lecythidis, and Sporothrix stenoceras.</title>
        <authorList>
            <person name="Aylward J."/>
            <person name="Wilson A.M."/>
            <person name="Visagie C.M."/>
            <person name="Spraker J."/>
            <person name="Barnes I."/>
            <person name="Buitendag C."/>
            <person name="Ceriani C."/>
            <person name="Del Mar Angel L."/>
            <person name="du Plessis D."/>
            <person name="Fuchs T."/>
            <person name="Gasser K."/>
            <person name="Kramer D."/>
            <person name="Li W."/>
            <person name="Munsamy K."/>
            <person name="Piso A."/>
            <person name="Price J.L."/>
            <person name="Sonnekus B."/>
            <person name="Thomas C."/>
            <person name="van der Nest A."/>
            <person name="van Dijk A."/>
            <person name="van Heerden A."/>
            <person name="van Vuuren N."/>
            <person name="Yilmaz N."/>
            <person name="Duong T.A."/>
            <person name="van der Merwe N.A."/>
            <person name="Wingfield M.J."/>
            <person name="Wingfield B.D."/>
        </authorList>
    </citation>
    <scope>NUCLEOTIDE SEQUENCE [LARGE SCALE GENOMIC DNA]</scope>
    <source>
        <strain evidence="2 3">CMW 18167</strain>
    </source>
</reference>
<name>A0ABR3X9H3_9EURO</name>
<sequence>MIDSLPIALHLEQAFPSPSYPSIFPSGDASYALALAVGYITNGLFGKGVRILMPKVPDRLDERGSKYFHETRTVRFGKPLAELTPKDQQEYDAIWREIEKDLLTWTAMLKGKAGKKGPFFEGEKAGYADFLVLSFMAWYERIDNETFQKMLKVGDGELKALWDASVQWVDGQGEEKEWPVSSESSTVLGRF</sequence>
<proteinExistence type="predicted"/>
<dbReference type="SUPFAM" id="SSF47616">
    <property type="entry name" value="GST C-terminal domain-like"/>
    <property type="match status" value="1"/>
</dbReference>
<protein>
    <recommendedName>
        <fullName evidence="1">Glutathione S-transferase UstS-like C-terminal domain-containing protein</fullName>
    </recommendedName>
</protein>
<dbReference type="Pfam" id="PF22041">
    <property type="entry name" value="GST_C_7"/>
    <property type="match status" value="1"/>
</dbReference>
<dbReference type="InterPro" id="IPR036282">
    <property type="entry name" value="Glutathione-S-Trfase_C_sf"/>
</dbReference>
<gene>
    <name evidence="2" type="ORF">Plec18167_006731</name>
</gene>
<dbReference type="InterPro" id="IPR054416">
    <property type="entry name" value="GST_UstS-like_C"/>
</dbReference>
<dbReference type="Proteomes" id="UP001583193">
    <property type="component" value="Unassembled WGS sequence"/>
</dbReference>
<evidence type="ECO:0000313" key="3">
    <source>
        <dbReference type="Proteomes" id="UP001583193"/>
    </source>
</evidence>
<keyword evidence="3" id="KW-1185">Reference proteome</keyword>
<organism evidence="2 3">
    <name type="scientific">Paecilomyces lecythidis</name>
    <dbReference type="NCBI Taxonomy" id="3004212"/>
    <lineage>
        <taxon>Eukaryota</taxon>
        <taxon>Fungi</taxon>
        <taxon>Dikarya</taxon>
        <taxon>Ascomycota</taxon>
        <taxon>Pezizomycotina</taxon>
        <taxon>Eurotiomycetes</taxon>
        <taxon>Eurotiomycetidae</taxon>
        <taxon>Eurotiales</taxon>
        <taxon>Thermoascaceae</taxon>
        <taxon>Paecilomyces</taxon>
    </lineage>
</organism>